<reference evidence="1" key="1">
    <citation type="submission" date="2021-03" db="EMBL/GenBank/DDBJ databases">
        <title>Pengzhenrongella sicca gen. nov., sp. nov., a new member of suborder Micrococcineae isolated from High-Arctic tundra soil.</title>
        <authorList>
            <person name="Peng F."/>
        </authorList>
    </citation>
    <scope>NUCLEOTIDE SEQUENCE</scope>
    <source>
        <strain evidence="1">LRZ-2</strain>
    </source>
</reference>
<organism evidence="1 2">
    <name type="scientific">Pengzhenrongella sicca</name>
    <dbReference type="NCBI Taxonomy" id="2819238"/>
    <lineage>
        <taxon>Bacteria</taxon>
        <taxon>Bacillati</taxon>
        <taxon>Actinomycetota</taxon>
        <taxon>Actinomycetes</taxon>
        <taxon>Micrococcales</taxon>
        <taxon>Pengzhenrongella</taxon>
    </lineage>
</organism>
<gene>
    <name evidence="1" type="ORF">J4E96_11705</name>
</gene>
<dbReference type="EMBL" id="CP071868">
    <property type="protein sequence ID" value="QTE28060.1"/>
    <property type="molecule type" value="Genomic_DNA"/>
</dbReference>
<evidence type="ECO:0000313" key="1">
    <source>
        <dbReference type="EMBL" id="QTE28060.1"/>
    </source>
</evidence>
<sequence>MAKLQVTVCDECKSIERPTRHYRVVSEGRVALADLCEQHGKLLESFIVNIGAQPATRSTFEDKVKTLEEIEKAKRDRRIAARKS</sequence>
<dbReference type="RefSeq" id="WP_227422288.1">
    <property type="nucleotide sequence ID" value="NZ_CP071868.1"/>
</dbReference>
<protein>
    <submittedName>
        <fullName evidence="1">Uncharacterized protein</fullName>
    </submittedName>
</protein>
<dbReference type="AlphaFoldDB" id="A0A8A4Z821"/>
<evidence type="ECO:0000313" key="2">
    <source>
        <dbReference type="Proteomes" id="UP000663937"/>
    </source>
</evidence>
<name>A0A8A4Z821_9MICO</name>
<accession>A0A8A4Z821</accession>
<dbReference type="KEGG" id="psic:J4E96_11705"/>
<keyword evidence="2" id="KW-1185">Reference proteome</keyword>
<dbReference type="Proteomes" id="UP000663937">
    <property type="component" value="Chromosome"/>
</dbReference>
<proteinExistence type="predicted"/>